<evidence type="ECO:0000256" key="2">
    <source>
        <dbReference type="ARBA" id="ARBA00022679"/>
    </source>
</evidence>
<evidence type="ECO:0000313" key="3">
    <source>
        <dbReference type="EMBL" id="GAA0872242.1"/>
    </source>
</evidence>
<evidence type="ECO:0000313" key="4">
    <source>
        <dbReference type="Proteomes" id="UP001500507"/>
    </source>
</evidence>
<dbReference type="CDD" id="cd03789">
    <property type="entry name" value="GT9_LPS_heptosyltransferase"/>
    <property type="match status" value="1"/>
</dbReference>
<name>A0ABN1MGD3_9FLAO</name>
<comment type="caution">
    <text evidence="3">The sequence shown here is derived from an EMBL/GenBank/DDBJ whole genome shotgun (WGS) entry which is preliminary data.</text>
</comment>
<proteinExistence type="predicted"/>
<dbReference type="SUPFAM" id="SSF53756">
    <property type="entry name" value="UDP-Glycosyltransferase/glycogen phosphorylase"/>
    <property type="match status" value="1"/>
</dbReference>
<keyword evidence="1" id="KW-0328">Glycosyltransferase</keyword>
<dbReference type="EMBL" id="BAAAFG010000014">
    <property type="protein sequence ID" value="GAA0872242.1"/>
    <property type="molecule type" value="Genomic_DNA"/>
</dbReference>
<reference evidence="3 4" key="1">
    <citation type="journal article" date="2019" name="Int. J. Syst. Evol. Microbiol.">
        <title>The Global Catalogue of Microorganisms (GCM) 10K type strain sequencing project: providing services to taxonomists for standard genome sequencing and annotation.</title>
        <authorList>
            <consortium name="The Broad Institute Genomics Platform"/>
            <consortium name="The Broad Institute Genome Sequencing Center for Infectious Disease"/>
            <person name="Wu L."/>
            <person name="Ma J."/>
        </authorList>
    </citation>
    <scope>NUCLEOTIDE SEQUENCE [LARGE SCALE GENOMIC DNA]</scope>
    <source>
        <strain evidence="3 4">JCM 16082</strain>
    </source>
</reference>
<keyword evidence="4" id="KW-1185">Reference proteome</keyword>
<keyword evidence="2" id="KW-0808">Transferase</keyword>
<protein>
    <submittedName>
        <fullName evidence="3">Glycosyltransferase family 9 protein</fullName>
    </submittedName>
</protein>
<accession>A0ABN1MGD3</accession>
<dbReference type="InterPro" id="IPR002201">
    <property type="entry name" value="Glyco_trans_9"/>
</dbReference>
<dbReference type="Pfam" id="PF01075">
    <property type="entry name" value="Glyco_transf_9"/>
    <property type="match status" value="1"/>
</dbReference>
<dbReference type="PANTHER" id="PTHR30160">
    <property type="entry name" value="TETRAACYLDISACCHARIDE 4'-KINASE-RELATED"/>
    <property type="match status" value="1"/>
</dbReference>
<dbReference type="Gene3D" id="3.40.50.2000">
    <property type="entry name" value="Glycogen Phosphorylase B"/>
    <property type="match status" value="2"/>
</dbReference>
<gene>
    <name evidence="3" type="ORF">GCM10009117_13890</name>
</gene>
<dbReference type="PANTHER" id="PTHR30160:SF7">
    <property type="entry name" value="ADP-HEPTOSE--LPS HEPTOSYLTRANSFERASE 2"/>
    <property type="match status" value="1"/>
</dbReference>
<organism evidence="3 4">
    <name type="scientific">Gangjinia marincola</name>
    <dbReference type="NCBI Taxonomy" id="578463"/>
    <lineage>
        <taxon>Bacteria</taxon>
        <taxon>Pseudomonadati</taxon>
        <taxon>Bacteroidota</taxon>
        <taxon>Flavobacteriia</taxon>
        <taxon>Flavobacteriales</taxon>
        <taxon>Flavobacteriaceae</taxon>
        <taxon>Gangjinia</taxon>
    </lineage>
</organism>
<sequence length="341" mass="38685">MIGDVLTSSSLCTYIKNKDQSSIVHYLINESTKDVVLHHPDIDKLILLKKNKESSIPYLVKIGLLLRKEKYDVVFDVYAKLSSNLISLLTNADIKIGYKKSYSSFIYHRTISRTKDHLALEANTALKDREKLLRAYFNEKSIELPKPTIFLTEVEKNDAGKLLEEAGLNSTNPILMIAVLGSSDAKTYPLDYMAHILDHLHETLPKAQIIFNYIPNQLEQVNQLYYACKTSTQNAVIRDVYGKSIREFLALLSHCDALIGNEGGAVNMAKALEVPTFSIFSPQISKEAWSLFENEQNYAIHVNDVLSAEEKRRLTNNELYSNFTPQRIIPLLNKFIALNLT</sequence>
<dbReference type="Proteomes" id="UP001500507">
    <property type="component" value="Unassembled WGS sequence"/>
</dbReference>
<evidence type="ECO:0000256" key="1">
    <source>
        <dbReference type="ARBA" id="ARBA00022676"/>
    </source>
</evidence>
<dbReference type="InterPro" id="IPR051199">
    <property type="entry name" value="LPS_LOS_Heptosyltrfase"/>
</dbReference>